<dbReference type="AlphaFoldDB" id="A0A4V3BFM5"/>
<evidence type="ECO:0000313" key="2">
    <source>
        <dbReference type="Proteomes" id="UP000294843"/>
    </source>
</evidence>
<dbReference type="OrthoDB" id="2389005at2"/>
<proteinExistence type="predicted"/>
<protein>
    <submittedName>
        <fullName evidence="1">Uncharacterized protein</fullName>
    </submittedName>
</protein>
<sequence>MNTEFINDNFQFVEYILVNEPAENEIFLDKEMTEAIGSVKDYNNKIVKVVSHDFNEDQKMVLVEYKNVLVGWFELVASIPLFNKKNEKIEVKYEDFYSPELNSLINKNGDYNLYFQRYQVFSRFFAYHNGQLLEAIFRKNTFVAFAPSEVIDRIEDVEVYTQLKHDQTELYATSKMDEKILMNQLDREEEVFVQAVFPRLKRARIKQGAVAGWVSTDDLDGFETVTPAEQDFSEQAIIAQHKDMIYSNEQATVKNIMMKLLNENIALEKKLLKQKELTKNVTKRYANLRSSKLGKLQLVIWERRSKRGRK</sequence>
<dbReference type="Proteomes" id="UP000294843">
    <property type="component" value="Unassembled WGS sequence"/>
</dbReference>
<comment type="caution">
    <text evidence="1">The sequence shown here is derived from an EMBL/GenBank/DDBJ whole genome shotgun (WGS) entry which is preliminary data.</text>
</comment>
<evidence type="ECO:0000313" key="1">
    <source>
        <dbReference type="EMBL" id="TDM14902.1"/>
    </source>
</evidence>
<keyword evidence="2" id="KW-1185">Reference proteome</keyword>
<dbReference type="EMBL" id="SCWF01000002">
    <property type="protein sequence ID" value="TDM14902.1"/>
    <property type="molecule type" value="Genomic_DNA"/>
</dbReference>
<reference evidence="1 2" key="1">
    <citation type="submission" date="2019-01" db="EMBL/GenBank/DDBJ databases">
        <title>Draft genome sequences of the type strains of six Macrococcus species.</title>
        <authorList>
            <person name="Mazhar S."/>
            <person name="Altermann E."/>
            <person name="Hill C."/>
            <person name="Mcauliffe O."/>
        </authorList>
    </citation>
    <scope>NUCLEOTIDE SEQUENCE [LARGE SCALE GENOMIC DNA]</scope>
    <source>
        <strain evidence="1 2">ATCC 51825</strain>
    </source>
</reference>
<dbReference type="RefSeq" id="WP_133451092.1">
    <property type="nucleotide sequence ID" value="NZ_SCWF01000002.1"/>
</dbReference>
<name>A0A4V3BFM5_9STAP</name>
<accession>A0A4V3BFM5</accession>
<organism evidence="1 2">
    <name type="scientific">Macrococcus bovicus</name>
    <dbReference type="NCBI Taxonomy" id="69968"/>
    <lineage>
        <taxon>Bacteria</taxon>
        <taxon>Bacillati</taxon>
        <taxon>Bacillota</taxon>
        <taxon>Bacilli</taxon>
        <taxon>Bacillales</taxon>
        <taxon>Staphylococcaceae</taxon>
        <taxon>Macrococcus</taxon>
    </lineage>
</organism>
<gene>
    <name evidence="1" type="ORF">ERX55_02890</name>
</gene>